<feature type="chain" id="PRO_5019083979" description="DUF2541 family protein" evidence="1">
    <location>
        <begin position="27"/>
        <end position="135"/>
    </location>
</feature>
<evidence type="ECO:0008006" key="4">
    <source>
        <dbReference type="Google" id="ProtNLM"/>
    </source>
</evidence>
<feature type="signal peptide" evidence="1">
    <location>
        <begin position="1"/>
        <end position="26"/>
    </location>
</feature>
<evidence type="ECO:0000256" key="1">
    <source>
        <dbReference type="SAM" id="SignalP"/>
    </source>
</evidence>
<name>A0A418Q3I9_9SPHN</name>
<evidence type="ECO:0000313" key="3">
    <source>
        <dbReference type="Proteomes" id="UP000285023"/>
    </source>
</evidence>
<keyword evidence="3" id="KW-1185">Reference proteome</keyword>
<protein>
    <recommendedName>
        <fullName evidence="4">DUF2541 family protein</fullName>
    </recommendedName>
</protein>
<dbReference type="RefSeq" id="WP_119532439.1">
    <property type="nucleotide sequence ID" value="NZ_QXTF01000001.1"/>
</dbReference>
<gene>
    <name evidence="2" type="ORF">D3M59_05895</name>
</gene>
<dbReference type="AlphaFoldDB" id="A0A418Q3I9"/>
<proteinExistence type="predicted"/>
<dbReference type="EMBL" id="QXTF01000001">
    <property type="protein sequence ID" value="RIX32469.1"/>
    <property type="molecule type" value="Genomic_DNA"/>
</dbReference>
<accession>A0A418Q3I9</accession>
<keyword evidence="1" id="KW-0732">Signal</keyword>
<dbReference type="OrthoDB" id="7573906at2"/>
<dbReference type="Proteomes" id="UP000285023">
    <property type="component" value="Unassembled WGS sequence"/>
</dbReference>
<reference evidence="2 3" key="1">
    <citation type="submission" date="2018-09" db="EMBL/GenBank/DDBJ databases">
        <title>Sphingomonas sp. DAC4.</title>
        <authorList>
            <person name="Seo T."/>
        </authorList>
    </citation>
    <scope>NUCLEOTIDE SEQUENCE [LARGE SCALE GENOMIC DNA]</scope>
    <source>
        <strain evidence="2 3">DAC4</strain>
    </source>
</reference>
<organism evidence="2 3">
    <name type="scientific">Sphingomonas edaphi</name>
    <dbReference type="NCBI Taxonomy" id="2315689"/>
    <lineage>
        <taxon>Bacteria</taxon>
        <taxon>Pseudomonadati</taxon>
        <taxon>Pseudomonadota</taxon>
        <taxon>Alphaproteobacteria</taxon>
        <taxon>Sphingomonadales</taxon>
        <taxon>Sphingomonadaceae</taxon>
        <taxon>Sphingomonas</taxon>
    </lineage>
</organism>
<sequence length="135" mass="15249">MNRVTLIATALAATAGAAVVTTPAAAQRWNDAGWRTIGYKTVNGRDTDTINLPGRTRQTAVRLCTINAPVHIRDFDIRFENGRTQDVNTRARLGTGRCTRAIDLRGNRRDIDRIRLKYEPIARGWRRPLIRVQVR</sequence>
<evidence type="ECO:0000313" key="2">
    <source>
        <dbReference type="EMBL" id="RIX32469.1"/>
    </source>
</evidence>
<comment type="caution">
    <text evidence="2">The sequence shown here is derived from an EMBL/GenBank/DDBJ whole genome shotgun (WGS) entry which is preliminary data.</text>
</comment>